<dbReference type="GO" id="GO:0005737">
    <property type="term" value="C:cytoplasm"/>
    <property type="evidence" value="ECO:0007669"/>
    <property type="project" value="TreeGrafter"/>
</dbReference>
<dbReference type="GO" id="GO:0045505">
    <property type="term" value="F:dynein intermediate chain binding"/>
    <property type="evidence" value="ECO:0007669"/>
    <property type="project" value="TreeGrafter"/>
</dbReference>
<accession>A0A0M4EL07</accession>
<gene>
    <name evidence="2" type="ORF">Dbus_chr3Lg1213</name>
</gene>
<evidence type="ECO:0000256" key="1">
    <source>
        <dbReference type="ARBA" id="ARBA00005361"/>
    </source>
</evidence>
<dbReference type="CDD" id="cd21459">
    <property type="entry name" value="DLC-like_TCTEX1D2"/>
    <property type="match status" value="1"/>
</dbReference>
<dbReference type="SMR" id="A0A0M4EL07"/>
<dbReference type="EMBL" id="CP012525">
    <property type="protein sequence ID" value="ALC44047.1"/>
    <property type="molecule type" value="Genomic_DNA"/>
</dbReference>
<dbReference type="Proteomes" id="UP000494163">
    <property type="component" value="Chromosome 3L"/>
</dbReference>
<dbReference type="STRING" id="30019.A0A0M4EL07"/>
<comment type="similarity">
    <text evidence="1">Belongs to the dynein light chain Tctex-type family.</text>
</comment>
<dbReference type="GO" id="GO:0005868">
    <property type="term" value="C:cytoplasmic dynein complex"/>
    <property type="evidence" value="ECO:0007669"/>
    <property type="project" value="TreeGrafter"/>
</dbReference>
<proteinExistence type="inferred from homology"/>
<dbReference type="GO" id="GO:0007018">
    <property type="term" value="P:microtubule-based movement"/>
    <property type="evidence" value="ECO:0007669"/>
    <property type="project" value="TreeGrafter"/>
</dbReference>
<sequence length="125" mass="14297">PARDVTITNAYNIGPAFGCKFPVPHIRYMIDRVLYDKLRGKTYTAADAVKWVREVADDVNLKMKGYCVQPRYKHVVNVIIYQQNGAGCFYGARAIWDLLTDDYAMTTFNGNTFMCIVTVFGVYQY</sequence>
<dbReference type="InterPro" id="IPR038586">
    <property type="entry name" value="Tctex-1-like_sf"/>
</dbReference>
<feature type="non-terminal residue" evidence="2">
    <location>
        <position position="1"/>
    </location>
</feature>
<dbReference type="PANTHER" id="PTHR21255">
    <property type="entry name" value="T-COMPLEX-ASSOCIATED-TESTIS-EXPRESSED 1/ DYNEIN LIGHT CHAIN"/>
    <property type="match status" value="1"/>
</dbReference>
<dbReference type="InterPro" id="IPR005334">
    <property type="entry name" value="Tctex-1-like"/>
</dbReference>
<reference evidence="2 3" key="1">
    <citation type="submission" date="2015-08" db="EMBL/GenBank/DDBJ databases">
        <title>Ancestral chromatin configuration constrains chromatin evolution on differentiating sex chromosomes in Drosophila.</title>
        <authorList>
            <person name="Zhou Q."/>
            <person name="Bachtrog D."/>
        </authorList>
    </citation>
    <scope>NUCLEOTIDE SEQUENCE [LARGE SCALE GENOMIC DNA]</scope>
    <source>
        <tissue evidence="2">Whole larvae</tissue>
    </source>
</reference>
<protein>
    <submittedName>
        <fullName evidence="2">CG7276</fullName>
    </submittedName>
</protein>
<dbReference type="PANTHER" id="PTHR21255:SF7">
    <property type="entry name" value="DYNEIN LIGHT CHAIN TCTEX-TYPE PROTEIN 2B"/>
    <property type="match status" value="1"/>
</dbReference>
<dbReference type="OMA" id="MGPAFGC"/>
<evidence type="ECO:0000313" key="3">
    <source>
        <dbReference type="Proteomes" id="UP000494163"/>
    </source>
</evidence>
<dbReference type="Gene3D" id="3.30.1140.40">
    <property type="entry name" value="Tctex-1"/>
    <property type="match status" value="1"/>
</dbReference>
<dbReference type="Pfam" id="PF03645">
    <property type="entry name" value="Tctex-1"/>
    <property type="match status" value="1"/>
</dbReference>
<evidence type="ECO:0000313" key="2">
    <source>
        <dbReference type="EMBL" id="ALC44047.1"/>
    </source>
</evidence>
<dbReference type="AlphaFoldDB" id="A0A0M4EL07"/>
<organism evidence="2 3">
    <name type="scientific">Drosophila busckii</name>
    <name type="common">Fruit fly</name>
    <dbReference type="NCBI Taxonomy" id="30019"/>
    <lineage>
        <taxon>Eukaryota</taxon>
        <taxon>Metazoa</taxon>
        <taxon>Ecdysozoa</taxon>
        <taxon>Arthropoda</taxon>
        <taxon>Hexapoda</taxon>
        <taxon>Insecta</taxon>
        <taxon>Pterygota</taxon>
        <taxon>Neoptera</taxon>
        <taxon>Endopterygota</taxon>
        <taxon>Diptera</taxon>
        <taxon>Brachycera</taxon>
        <taxon>Muscomorpha</taxon>
        <taxon>Ephydroidea</taxon>
        <taxon>Drosophilidae</taxon>
        <taxon>Drosophila</taxon>
    </lineage>
</organism>
<dbReference type="OrthoDB" id="10260741at2759"/>
<name>A0A0M4EL07_DROBS</name>
<keyword evidence="3" id="KW-1185">Reference proteome</keyword>